<proteinExistence type="predicted"/>
<protein>
    <recommendedName>
        <fullName evidence="4">YqcI/YcgG family protein</fullName>
    </recommendedName>
</protein>
<reference evidence="2 3" key="1">
    <citation type="submission" date="2019-04" db="EMBL/GenBank/DDBJ databases">
        <title>Streptomyces lasaliensis sp.nov., an Actinomycete isolated from soil which produces the polyether antibiotic lasalocid.</title>
        <authorList>
            <person name="Erwin G."/>
            <person name="Haber C."/>
        </authorList>
    </citation>
    <scope>NUCLEOTIDE SEQUENCE [LARGE SCALE GENOMIC DNA]</scope>
    <source>
        <strain evidence="2 3">DSM 40089</strain>
    </source>
</reference>
<gene>
    <name evidence="2" type="ORF">E4U92_07485</name>
</gene>
<evidence type="ECO:0000313" key="2">
    <source>
        <dbReference type="EMBL" id="TKT10743.1"/>
    </source>
</evidence>
<comment type="caution">
    <text evidence="2">The sequence shown here is derived from an EMBL/GenBank/DDBJ whole genome shotgun (WGS) entry which is preliminary data.</text>
</comment>
<evidence type="ECO:0000313" key="3">
    <source>
        <dbReference type="Proteomes" id="UP000308632"/>
    </source>
</evidence>
<evidence type="ECO:0008006" key="4">
    <source>
        <dbReference type="Google" id="ProtNLM"/>
    </source>
</evidence>
<dbReference type="RefSeq" id="WP_137299443.1">
    <property type="nucleotide sequence ID" value="NZ_BMVD01000001.1"/>
</dbReference>
<feature type="compositionally biased region" description="Basic and acidic residues" evidence="1">
    <location>
        <begin position="217"/>
        <end position="227"/>
    </location>
</feature>
<dbReference type="AlphaFoldDB" id="A0A4V6AYA7"/>
<accession>A0A4V6AYA7</accession>
<dbReference type="Proteomes" id="UP000308632">
    <property type="component" value="Unassembled WGS sequence"/>
</dbReference>
<dbReference type="EMBL" id="SZPR01000008">
    <property type="protein sequence ID" value="TKT10743.1"/>
    <property type="molecule type" value="Genomic_DNA"/>
</dbReference>
<name>A0A4V6AYA7_STRGB</name>
<feature type="region of interest" description="Disordered" evidence="1">
    <location>
        <begin position="203"/>
        <end position="240"/>
    </location>
</feature>
<evidence type="ECO:0000256" key="1">
    <source>
        <dbReference type="SAM" id="MobiDB-lite"/>
    </source>
</evidence>
<organism evidence="2 3">
    <name type="scientific">Streptomyces galbus</name>
    <dbReference type="NCBI Taxonomy" id="33898"/>
    <lineage>
        <taxon>Bacteria</taxon>
        <taxon>Bacillati</taxon>
        <taxon>Actinomycetota</taxon>
        <taxon>Actinomycetes</taxon>
        <taxon>Kitasatosporales</taxon>
        <taxon>Streptomycetaceae</taxon>
        <taxon>Streptomyces</taxon>
    </lineage>
</organism>
<sequence length="240" mass="26907">MSFAEIAERTYCPFARASKMGPPVTIRTGEFEKELHAHRDVIAEFFRTARENAYDGMVVTFEDPSAGNTLDALVDLTRRLYTTLDELYPGVYLQDDPHPDETWYAMIEGEQFFVVSFAPCYPEHSPRHTHGDPRTYVLLQPASTFERNAAAIDRRRERIHHAFAAVGKPYDAGLANVRNDMFKAVMPIDPIDRHIPWWDESWRDARQPGEGAGTAVKDAREGPDRAQDGGAGAGATRPAA</sequence>